<dbReference type="Gene3D" id="2.40.70.10">
    <property type="entry name" value="Acid Proteases"/>
    <property type="match status" value="1"/>
</dbReference>
<dbReference type="EMBL" id="BMAW01044884">
    <property type="protein sequence ID" value="GFS46897.1"/>
    <property type="molecule type" value="Genomic_DNA"/>
</dbReference>
<organism evidence="1 2">
    <name type="scientific">Nephila pilipes</name>
    <name type="common">Giant wood spider</name>
    <name type="synonym">Nephila maculata</name>
    <dbReference type="NCBI Taxonomy" id="299642"/>
    <lineage>
        <taxon>Eukaryota</taxon>
        <taxon>Metazoa</taxon>
        <taxon>Ecdysozoa</taxon>
        <taxon>Arthropoda</taxon>
        <taxon>Chelicerata</taxon>
        <taxon>Arachnida</taxon>
        <taxon>Araneae</taxon>
        <taxon>Araneomorphae</taxon>
        <taxon>Entelegynae</taxon>
        <taxon>Araneoidea</taxon>
        <taxon>Nephilidae</taxon>
        <taxon>Nephila</taxon>
    </lineage>
</organism>
<gene>
    <name evidence="1" type="primary">AVEN_103221_1</name>
    <name evidence="1" type="ORF">NPIL_281051</name>
</gene>
<dbReference type="InterPro" id="IPR021109">
    <property type="entry name" value="Peptidase_aspartic_dom_sf"/>
</dbReference>
<sequence length="291" mass="33164">MGLVLGQGLKIFEITEQILQAPQYKEEMVKHLLNNIIEDRKSKEEESKLDREREFELQKLKMNIEAQKNCIENGITPTTDDELPGTACADSGASHCIAGELLYEILKKRGADIQKPQLTMSLAEGTKNEVEAYTTCVDVGLEGRINKTNLTALPHAKENRTLLGTDFLKDTDVVLDLKDRNWYFNDFPHRKFEFEDGSYIIVEKRFPTTYEVAHPDNPGEVLGQNHTSALQLCKESDFTFLGKRRRPKTVRPAVSRMISRNQRGSVTNREEDRPLAAMEKKQAVYLQSSEM</sequence>
<keyword evidence="2" id="KW-1185">Reference proteome</keyword>
<evidence type="ECO:0000313" key="2">
    <source>
        <dbReference type="Proteomes" id="UP000887013"/>
    </source>
</evidence>
<evidence type="ECO:0000313" key="1">
    <source>
        <dbReference type="EMBL" id="GFS46897.1"/>
    </source>
</evidence>
<dbReference type="AlphaFoldDB" id="A0A8X6MFC6"/>
<accession>A0A8X6MFC6</accession>
<name>A0A8X6MFC6_NEPPI</name>
<dbReference type="Proteomes" id="UP000887013">
    <property type="component" value="Unassembled WGS sequence"/>
</dbReference>
<protein>
    <submittedName>
        <fullName evidence="1">Uncharacterized protein</fullName>
    </submittedName>
</protein>
<reference evidence="1" key="1">
    <citation type="submission" date="2020-08" db="EMBL/GenBank/DDBJ databases">
        <title>Multicomponent nature underlies the extraordinary mechanical properties of spider dragline silk.</title>
        <authorList>
            <person name="Kono N."/>
            <person name="Nakamura H."/>
            <person name="Mori M."/>
            <person name="Yoshida Y."/>
            <person name="Ohtoshi R."/>
            <person name="Malay A.D."/>
            <person name="Moran D.A.P."/>
            <person name="Tomita M."/>
            <person name="Numata K."/>
            <person name="Arakawa K."/>
        </authorList>
    </citation>
    <scope>NUCLEOTIDE SEQUENCE</scope>
</reference>
<proteinExistence type="predicted"/>
<comment type="caution">
    <text evidence="1">The sequence shown here is derived from an EMBL/GenBank/DDBJ whole genome shotgun (WGS) entry which is preliminary data.</text>
</comment>